<dbReference type="AlphaFoldDB" id="A0A6C0D004"/>
<dbReference type="InterPro" id="IPR029063">
    <property type="entry name" value="SAM-dependent_MTases_sf"/>
</dbReference>
<protein>
    <recommendedName>
        <fullName evidence="2">Methyltransferase</fullName>
    </recommendedName>
</protein>
<dbReference type="EMBL" id="MN739518">
    <property type="protein sequence ID" value="QHT10098.1"/>
    <property type="molecule type" value="Genomic_DNA"/>
</dbReference>
<evidence type="ECO:0008006" key="2">
    <source>
        <dbReference type="Google" id="ProtNLM"/>
    </source>
</evidence>
<name>A0A6C0D004_9ZZZZ</name>
<reference evidence="1" key="1">
    <citation type="journal article" date="2020" name="Nature">
        <title>Giant virus diversity and host interactions through global metagenomics.</title>
        <authorList>
            <person name="Schulz F."/>
            <person name="Roux S."/>
            <person name="Paez-Espino D."/>
            <person name="Jungbluth S."/>
            <person name="Walsh D.A."/>
            <person name="Denef V.J."/>
            <person name="McMahon K.D."/>
            <person name="Konstantinidis K.T."/>
            <person name="Eloe-Fadrosh E.A."/>
            <person name="Kyrpides N.C."/>
            <person name="Woyke T."/>
        </authorList>
    </citation>
    <scope>NUCLEOTIDE SEQUENCE</scope>
    <source>
        <strain evidence="1">GVMAG-M-3300023174-104</strain>
    </source>
</reference>
<proteinExistence type="predicted"/>
<dbReference type="SUPFAM" id="SSF53335">
    <property type="entry name" value="S-adenosyl-L-methionine-dependent methyltransferases"/>
    <property type="match status" value="1"/>
</dbReference>
<evidence type="ECO:0000313" key="1">
    <source>
        <dbReference type="EMBL" id="QHT10098.1"/>
    </source>
</evidence>
<dbReference type="Gene3D" id="3.40.50.150">
    <property type="entry name" value="Vaccinia Virus protein VP39"/>
    <property type="match status" value="1"/>
</dbReference>
<sequence length="305" mass="36452">MEPILENWPPGHFYSVIPNISKNSKELSKSSTTIITPFIGLDFHDDRHLSIFEDLPHYLRFFDQIFGVTPFENNEDLYQQIGERWERFHYSLMNESFEGMDARLLFYFLQKNKPKRIIEIGCGNSTLLLLNTKKMFGLEVEITCIEPFPNPFIKKMHAEGHIHLMENNLQDIELTLFSKLEENDILFIDSSHVGKYKSDVLFYFLEIFPLLRKNVLIHIHDIFFPYDYPQSWLKEGRFWNEQYFLFTFLQYNTKFSIVFGNKYCEYKFPDQLKELQRHSYEIQHGFIKKDDVFSGGSLWLIVETD</sequence>
<organism evidence="1">
    <name type="scientific">viral metagenome</name>
    <dbReference type="NCBI Taxonomy" id="1070528"/>
    <lineage>
        <taxon>unclassified sequences</taxon>
        <taxon>metagenomes</taxon>
        <taxon>organismal metagenomes</taxon>
    </lineage>
</organism>
<accession>A0A6C0D004</accession>
<dbReference type="Pfam" id="PF13578">
    <property type="entry name" value="Methyltransf_24"/>
    <property type="match status" value="1"/>
</dbReference>